<name>A0ABY6Q7N2_9GAMM</name>
<reference evidence="8 9" key="1">
    <citation type="submission" date="2019-02" db="EMBL/GenBank/DDBJ databases">
        <title>Halieaceae_genomes.</title>
        <authorList>
            <person name="Li S.-H."/>
        </authorList>
    </citation>
    <scope>NUCLEOTIDE SEQUENCE [LARGE SCALE GENOMIC DNA]</scope>
    <source>
        <strain evidence="8 9">JH123</strain>
    </source>
</reference>
<keyword evidence="4 7" id="KW-0378">Hydrolase</keyword>
<dbReference type="NCBIfam" id="TIGR01656">
    <property type="entry name" value="Histidinol-ppas"/>
    <property type="match status" value="1"/>
</dbReference>
<evidence type="ECO:0000313" key="8">
    <source>
        <dbReference type="EMBL" id="UZP74918.1"/>
    </source>
</evidence>
<dbReference type="GO" id="GO:0016787">
    <property type="term" value="F:hydrolase activity"/>
    <property type="evidence" value="ECO:0007669"/>
    <property type="project" value="UniProtKB-KW"/>
</dbReference>
<evidence type="ECO:0000256" key="3">
    <source>
        <dbReference type="ARBA" id="ARBA00022723"/>
    </source>
</evidence>
<dbReference type="Gene3D" id="3.40.50.1000">
    <property type="entry name" value="HAD superfamily/HAD-like"/>
    <property type="match status" value="1"/>
</dbReference>
<proteinExistence type="inferred from homology"/>
<dbReference type="EC" id="3.1.3.-" evidence="7"/>
<keyword evidence="3" id="KW-0479">Metal-binding</keyword>
<evidence type="ECO:0000256" key="2">
    <source>
        <dbReference type="ARBA" id="ARBA00022490"/>
    </source>
</evidence>
<evidence type="ECO:0000313" key="9">
    <source>
        <dbReference type="Proteomes" id="UP001317963"/>
    </source>
</evidence>
<protein>
    <recommendedName>
        <fullName evidence="6 7">D,D-heptose 1,7-bisphosphate phosphatase</fullName>
        <ecNumber evidence="7">3.1.3.-</ecNumber>
    </recommendedName>
</protein>
<evidence type="ECO:0000256" key="7">
    <source>
        <dbReference type="PIRNR" id="PIRNR004682"/>
    </source>
</evidence>
<evidence type="ECO:0000256" key="4">
    <source>
        <dbReference type="ARBA" id="ARBA00022801"/>
    </source>
</evidence>
<dbReference type="NCBIfam" id="TIGR00213">
    <property type="entry name" value="GmhB_yaeD"/>
    <property type="match status" value="1"/>
</dbReference>
<comment type="similarity">
    <text evidence="7">Belongs to the gmhB family.</text>
</comment>
<sequence length="180" mass="19624">MATPAAFLDRDGVINVDSGYVGCWEDFEYLPDAIDGLILLQNLGFKLVVVTNQSGIARGYYTEEDFLRLTQSMKEDLSSRGVDLSAVYYCPYLADAESEPYRVESVLRKPEPGMLLLAAQEHDLDLSRSIMVGDKVSDMVAAQRAAVPYRFHVTSGAAHDGATKAAGLLQAAEMVRAGLK</sequence>
<dbReference type="PANTHER" id="PTHR42891:SF1">
    <property type="entry name" value="D-GLYCERO-BETA-D-MANNO-HEPTOSE-1,7-BISPHOSPHATE 7-PHOSPHATASE"/>
    <property type="match status" value="1"/>
</dbReference>
<dbReference type="Pfam" id="PF13242">
    <property type="entry name" value="Hydrolase_like"/>
    <property type="match status" value="1"/>
</dbReference>
<dbReference type="CDD" id="cd07503">
    <property type="entry name" value="HAD_HisB-N"/>
    <property type="match status" value="1"/>
</dbReference>
<comment type="subcellular location">
    <subcellularLocation>
        <location evidence="1 7">Cytoplasm</location>
    </subcellularLocation>
</comment>
<dbReference type="InterPro" id="IPR006549">
    <property type="entry name" value="HAD-SF_hydro_IIIA"/>
</dbReference>
<dbReference type="InterPro" id="IPR023214">
    <property type="entry name" value="HAD_sf"/>
</dbReference>
<keyword evidence="9" id="KW-1185">Reference proteome</keyword>
<evidence type="ECO:0000256" key="1">
    <source>
        <dbReference type="ARBA" id="ARBA00004496"/>
    </source>
</evidence>
<organism evidence="8 9">
    <name type="scientific">Candidatus Paraluminiphilus aquimaris</name>
    <dbReference type="NCBI Taxonomy" id="2518994"/>
    <lineage>
        <taxon>Bacteria</taxon>
        <taxon>Pseudomonadati</taxon>
        <taxon>Pseudomonadota</taxon>
        <taxon>Gammaproteobacteria</taxon>
        <taxon>Cellvibrionales</taxon>
        <taxon>Halieaceae</taxon>
        <taxon>Candidatus Paraluminiphilus</taxon>
    </lineage>
</organism>
<dbReference type="PIRSF" id="PIRSF004682">
    <property type="entry name" value="GmhB"/>
    <property type="match status" value="1"/>
</dbReference>
<gene>
    <name evidence="8" type="ORF">E0F26_09290</name>
</gene>
<dbReference type="InterPro" id="IPR036412">
    <property type="entry name" value="HAD-like_sf"/>
</dbReference>
<keyword evidence="5 7" id="KW-0119">Carbohydrate metabolism</keyword>
<dbReference type="EMBL" id="CP036501">
    <property type="protein sequence ID" value="UZP74918.1"/>
    <property type="molecule type" value="Genomic_DNA"/>
</dbReference>
<evidence type="ECO:0000256" key="5">
    <source>
        <dbReference type="ARBA" id="ARBA00023277"/>
    </source>
</evidence>
<dbReference type="SUPFAM" id="SSF56784">
    <property type="entry name" value="HAD-like"/>
    <property type="match status" value="1"/>
</dbReference>
<keyword evidence="2 7" id="KW-0963">Cytoplasm</keyword>
<dbReference type="Proteomes" id="UP001317963">
    <property type="component" value="Chromosome"/>
</dbReference>
<dbReference type="InterPro" id="IPR004446">
    <property type="entry name" value="Heptose_bisP_phosphatase"/>
</dbReference>
<dbReference type="InterPro" id="IPR006543">
    <property type="entry name" value="Histidinol-phos"/>
</dbReference>
<dbReference type="NCBIfam" id="TIGR01662">
    <property type="entry name" value="HAD-SF-IIIA"/>
    <property type="match status" value="1"/>
</dbReference>
<accession>A0ABY6Q7N2</accession>
<dbReference type="RefSeq" id="WP_279241379.1">
    <property type="nucleotide sequence ID" value="NZ_CP036501.1"/>
</dbReference>
<dbReference type="PANTHER" id="PTHR42891">
    <property type="entry name" value="D-GLYCERO-BETA-D-MANNO-HEPTOSE-1,7-BISPHOSPHATE 7-PHOSPHATASE"/>
    <property type="match status" value="1"/>
</dbReference>
<evidence type="ECO:0000256" key="6">
    <source>
        <dbReference type="ARBA" id="ARBA00031828"/>
    </source>
</evidence>